<name>D7CCK1_STRBB</name>
<protein>
    <recommendedName>
        <fullName evidence="1">DUF4232 domain-containing protein</fullName>
    </recommendedName>
</protein>
<proteinExistence type="predicted"/>
<dbReference type="HOGENOM" id="CLU_079632_0_1_11"/>
<dbReference type="KEGG" id="sbh:SBI_05612"/>
<dbReference type="EMBL" id="CP002047">
    <property type="protein sequence ID" value="ADI08732.1"/>
    <property type="molecule type" value="Genomic_DNA"/>
</dbReference>
<feature type="domain" description="DUF4232" evidence="1">
    <location>
        <begin position="52"/>
        <end position="168"/>
    </location>
</feature>
<evidence type="ECO:0000259" key="1">
    <source>
        <dbReference type="Pfam" id="PF14016"/>
    </source>
</evidence>
<gene>
    <name evidence="2" type="ordered locus">SBI_05612</name>
</gene>
<keyword evidence="3" id="KW-1185">Reference proteome</keyword>
<sequence length="192" mass="20015">MSGHTALGHLRKVTAAAVVATAAAFGLIACQDNAEANAPSPSAAAPTDSGSCTTGQLSAKWYADVVGGAPVMSSDEQQTTAVKFENTSDSSCTMYGFPGVQIKDGFGKTWDLQRSAEKPSRVTLKPGGHTYFTIQLLPTTDTGARKVVPATVLVTPPDQKSHYELSWPYGGRLLDQSGATHPGTYVNPVNAS</sequence>
<dbReference type="Proteomes" id="UP000000377">
    <property type="component" value="Chromosome"/>
</dbReference>
<evidence type="ECO:0000313" key="2">
    <source>
        <dbReference type="EMBL" id="ADI08732.1"/>
    </source>
</evidence>
<dbReference type="eggNOG" id="ENOG50334WC">
    <property type="taxonomic scope" value="Bacteria"/>
</dbReference>
<dbReference type="AlphaFoldDB" id="D7CCK1"/>
<dbReference type="InterPro" id="IPR025326">
    <property type="entry name" value="DUF4232"/>
</dbReference>
<evidence type="ECO:0000313" key="3">
    <source>
        <dbReference type="Proteomes" id="UP000000377"/>
    </source>
</evidence>
<dbReference type="Pfam" id="PF14016">
    <property type="entry name" value="DUF4232"/>
    <property type="match status" value="1"/>
</dbReference>
<accession>D7CCK1</accession>
<reference evidence="2 3" key="1">
    <citation type="journal article" date="2010" name="J. Bacteriol.">
        <title>Genome sequence of the milbemycin-producing bacterium Streptomyces bingchenggensis.</title>
        <authorList>
            <person name="Wang X.J."/>
            <person name="Yan Y.J."/>
            <person name="Zhang B."/>
            <person name="An J."/>
            <person name="Wang J.J."/>
            <person name="Tian J."/>
            <person name="Jiang L."/>
            <person name="Chen Y.H."/>
            <person name="Huang S.X."/>
            <person name="Yin M."/>
            <person name="Zhang J."/>
            <person name="Gao A.L."/>
            <person name="Liu C.X."/>
            <person name="Zhu Z.X."/>
            <person name="Xiang W.S."/>
        </authorList>
    </citation>
    <scope>NUCLEOTIDE SEQUENCE [LARGE SCALE GENOMIC DNA]</scope>
    <source>
        <strain evidence="2 3">BCW-1</strain>
    </source>
</reference>
<dbReference type="RefSeq" id="WP_014178196.1">
    <property type="nucleotide sequence ID" value="NC_016582.1"/>
</dbReference>
<organism evidence="2 3">
    <name type="scientific">Streptomyces bingchenggensis (strain BCW-1)</name>
    <dbReference type="NCBI Taxonomy" id="749414"/>
    <lineage>
        <taxon>Bacteria</taxon>
        <taxon>Bacillati</taxon>
        <taxon>Actinomycetota</taxon>
        <taxon>Actinomycetes</taxon>
        <taxon>Kitasatosporales</taxon>
        <taxon>Streptomycetaceae</taxon>
        <taxon>Streptomyces</taxon>
    </lineage>
</organism>
<dbReference type="PATRIC" id="fig|749414.3.peg.5792"/>